<accession>A0A0E9LXH2</accession>
<evidence type="ECO:0000256" key="1">
    <source>
        <dbReference type="ARBA" id="ARBA00004651"/>
    </source>
</evidence>
<evidence type="ECO:0000256" key="6">
    <source>
        <dbReference type="SAM" id="Phobius"/>
    </source>
</evidence>
<dbReference type="PANTHER" id="PTHR30213">
    <property type="entry name" value="INNER MEMBRANE PROTEIN YHJD"/>
    <property type="match status" value="1"/>
</dbReference>
<dbReference type="GO" id="GO:0005886">
    <property type="term" value="C:plasma membrane"/>
    <property type="evidence" value="ECO:0007669"/>
    <property type="project" value="UniProtKB-SubCell"/>
</dbReference>
<keyword evidence="4 6" id="KW-1133">Transmembrane helix</keyword>
<gene>
    <name evidence="7" type="ORF">JCM15548_12542</name>
</gene>
<comment type="caution">
    <text evidence="7">The sequence shown here is derived from an EMBL/GenBank/DDBJ whole genome shotgun (WGS) entry which is preliminary data.</text>
</comment>
<dbReference type="Proteomes" id="UP000032900">
    <property type="component" value="Unassembled WGS sequence"/>
</dbReference>
<dbReference type="AlphaFoldDB" id="A0A0E9LXH2"/>
<evidence type="ECO:0000256" key="4">
    <source>
        <dbReference type="ARBA" id="ARBA00022989"/>
    </source>
</evidence>
<evidence type="ECO:0000256" key="5">
    <source>
        <dbReference type="ARBA" id="ARBA00023136"/>
    </source>
</evidence>
<dbReference type="PANTHER" id="PTHR30213:SF0">
    <property type="entry name" value="UPF0761 MEMBRANE PROTEIN YIHY"/>
    <property type="match status" value="1"/>
</dbReference>
<dbReference type="InterPro" id="IPR017039">
    <property type="entry name" value="Virul_fac_BrkB"/>
</dbReference>
<dbReference type="EMBL" id="BAZW01000021">
    <property type="protein sequence ID" value="GAO30282.1"/>
    <property type="molecule type" value="Genomic_DNA"/>
</dbReference>
<feature type="transmembrane region" description="Helical" evidence="6">
    <location>
        <begin position="62"/>
        <end position="82"/>
    </location>
</feature>
<evidence type="ECO:0000256" key="3">
    <source>
        <dbReference type="ARBA" id="ARBA00022692"/>
    </source>
</evidence>
<evidence type="ECO:0000313" key="7">
    <source>
        <dbReference type="EMBL" id="GAO30282.1"/>
    </source>
</evidence>
<keyword evidence="5 6" id="KW-0472">Membrane</keyword>
<keyword evidence="8" id="KW-1185">Reference proteome</keyword>
<comment type="subcellular location">
    <subcellularLocation>
        <location evidence="1">Cell membrane</location>
        <topology evidence="1">Multi-pass membrane protein</topology>
    </subcellularLocation>
</comment>
<feature type="transmembrane region" description="Helical" evidence="6">
    <location>
        <begin position="232"/>
        <end position="251"/>
    </location>
</feature>
<feature type="transmembrane region" description="Helical" evidence="6">
    <location>
        <begin position="119"/>
        <end position="138"/>
    </location>
</feature>
<feature type="transmembrane region" description="Helical" evidence="6">
    <location>
        <begin position="164"/>
        <end position="185"/>
    </location>
</feature>
<sequence length="439" mass="49957">MIVISEKVKAIQKFIEEDIWRMRKDNTSSRQFWVIRTFRIFVLAVKRFLIDDCMVKASALTYYSLLSVVPVVALAFAIAKGFGFRESLEEQLHNRLTGHEEVVQWVQEFALSYLDNTKGGMIAGVGVVILLFSVIKILSDIESSFNDIWDIKTARSMVRKFSDYISFMLVSTVLLVVSSSFMVFITNSIDVFNLGKIATPIIAWASPYLLIWVVFTMMFMLMPNTKVHFTSALFGGMVAGTLFLVVQFAYITFQVGMSKYNAIYGSFAALPLFLIWMNVSWLIVLLGAELSYAHQNEKSYEFDADTQTISDDYRRLVSLLVVKYVVGCFKNEWPAPSLSDLSLNLKLPIRLVSELIHKLKNSGILVEVNFEDNEKEAGYVPAFDIDKMTITCIVQKLEKSGASDFHFEETADYKTLRGILDEFNKVQIEMPANKLLRDL</sequence>
<dbReference type="Pfam" id="PF03631">
    <property type="entry name" value="Virul_fac_BrkB"/>
    <property type="match status" value="1"/>
</dbReference>
<evidence type="ECO:0000256" key="2">
    <source>
        <dbReference type="ARBA" id="ARBA00022475"/>
    </source>
</evidence>
<protein>
    <submittedName>
        <fullName evidence="7">Ribonuclease BN</fullName>
    </submittedName>
</protein>
<dbReference type="NCBIfam" id="TIGR00765">
    <property type="entry name" value="yihY_not_rbn"/>
    <property type="match status" value="1"/>
</dbReference>
<proteinExistence type="predicted"/>
<keyword evidence="2" id="KW-1003">Cell membrane</keyword>
<evidence type="ECO:0000313" key="8">
    <source>
        <dbReference type="Proteomes" id="UP000032900"/>
    </source>
</evidence>
<feature type="transmembrane region" description="Helical" evidence="6">
    <location>
        <begin position="197"/>
        <end position="220"/>
    </location>
</feature>
<keyword evidence="3 6" id="KW-0812">Transmembrane</keyword>
<organism evidence="7 8">
    <name type="scientific">Geofilum rubicundum JCM 15548</name>
    <dbReference type="NCBI Taxonomy" id="1236989"/>
    <lineage>
        <taxon>Bacteria</taxon>
        <taxon>Pseudomonadati</taxon>
        <taxon>Bacteroidota</taxon>
        <taxon>Bacteroidia</taxon>
        <taxon>Marinilabiliales</taxon>
        <taxon>Marinilabiliaceae</taxon>
        <taxon>Geofilum</taxon>
    </lineage>
</organism>
<reference evidence="7 8" key="1">
    <citation type="journal article" date="2015" name="Microbes Environ.">
        <title>Distribution and evolution of nitrogen fixation genes in the phylum bacteroidetes.</title>
        <authorList>
            <person name="Inoue J."/>
            <person name="Oshima K."/>
            <person name="Suda W."/>
            <person name="Sakamoto M."/>
            <person name="Iino T."/>
            <person name="Noda S."/>
            <person name="Hongoh Y."/>
            <person name="Hattori M."/>
            <person name="Ohkuma M."/>
        </authorList>
    </citation>
    <scope>NUCLEOTIDE SEQUENCE [LARGE SCALE GENOMIC DNA]</scope>
    <source>
        <strain evidence="7">JCM 15548</strain>
    </source>
</reference>
<feature type="transmembrane region" description="Helical" evidence="6">
    <location>
        <begin position="263"/>
        <end position="288"/>
    </location>
</feature>
<name>A0A0E9LXH2_9BACT</name>